<dbReference type="EMBL" id="MAXA01000240">
    <property type="protein sequence ID" value="OHV23249.1"/>
    <property type="molecule type" value="Genomic_DNA"/>
</dbReference>
<keyword evidence="2" id="KW-1185">Reference proteome</keyword>
<evidence type="ECO:0000313" key="2">
    <source>
        <dbReference type="Proteomes" id="UP000179769"/>
    </source>
</evidence>
<reference evidence="2" key="1">
    <citation type="submission" date="2016-07" db="EMBL/GenBank/DDBJ databases">
        <title>Frankia sp. NRRL B-16219 Genome sequencing.</title>
        <authorList>
            <person name="Ghodhbane-Gtari F."/>
            <person name="Swanson E."/>
            <person name="Gueddou A."/>
            <person name="Louati M."/>
            <person name="Nouioui I."/>
            <person name="Hezbri K."/>
            <person name="Abebe-Akele F."/>
            <person name="Simpson S."/>
            <person name="Morris K."/>
            <person name="Thomas K."/>
            <person name="Gtari M."/>
            <person name="Tisa L.S."/>
        </authorList>
    </citation>
    <scope>NUCLEOTIDE SEQUENCE [LARGE SCALE GENOMIC DNA]</scope>
    <source>
        <strain evidence="2">NRRL B-16219</strain>
    </source>
</reference>
<protein>
    <submittedName>
        <fullName evidence="1">Uncharacterized protein</fullName>
    </submittedName>
</protein>
<dbReference type="Proteomes" id="UP000179769">
    <property type="component" value="Unassembled WGS sequence"/>
</dbReference>
<evidence type="ECO:0000313" key="1">
    <source>
        <dbReference type="EMBL" id="OHV23249.1"/>
    </source>
</evidence>
<dbReference type="RefSeq" id="WP_071065847.1">
    <property type="nucleotide sequence ID" value="NZ_MAXA01000240.1"/>
</dbReference>
<comment type="caution">
    <text evidence="1">The sequence shown here is derived from an EMBL/GenBank/DDBJ whole genome shotgun (WGS) entry which is preliminary data.</text>
</comment>
<dbReference type="AlphaFoldDB" id="A0A1S1PPX0"/>
<sequence>MNGPRTAYVEVNEVKVLGTGRGADWWTLYRSRAERVGRVKIVRTVLTGDIVRVACDDRDEAQWLAKHMVNHGGLPRTAVKVGKP</sequence>
<organism evidence="1 2">
    <name type="scientific">Parafrankia soli</name>
    <dbReference type="NCBI Taxonomy" id="2599596"/>
    <lineage>
        <taxon>Bacteria</taxon>
        <taxon>Bacillati</taxon>
        <taxon>Actinomycetota</taxon>
        <taxon>Actinomycetes</taxon>
        <taxon>Frankiales</taxon>
        <taxon>Frankiaceae</taxon>
        <taxon>Parafrankia</taxon>
    </lineage>
</organism>
<proteinExistence type="predicted"/>
<gene>
    <name evidence="1" type="ORF">BBK14_24315</name>
</gene>
<dbReference type="OrthoDB" id="5197115at2"/>
<accession>A0A1S1PPX0</accession>
<name>A0A1S1PPX0_9ACTN</name>